<dbReference type="eggNOG" id="COG2890">
    <property type="taxonomic scope" value="Bacteria"/>
</dbReference>
<dbReference type="EC" id="2.1.1.297" evidence="1"/>
<evidence type="ECO:0000313" key="7">
    <source>
        <dbReference type="EMBL" id="AIY19352.1"/>
    </source>
</evidence>
<gene>
    <name evidence="7" type="ORF">KR76_25920</name>
</gene>
<dbReference type="PANTHER" id="PTHR18895">
    <property type="entry name" value="HEMK METHYLTRANSFERASE"/>
    <property type="match status" value="1"/>
</dbReference>
<comment type="catalytic activity">
    <reaction evidence="5">
        <text>L-glutaminyl-[peptide chain release factor] + S-adenosyl-L-methionine = N(5)-methyl-L-glutaminyl-[peptide chain release factor] + S-adenosyl-L-homocysteine + H(+)</text>
        <dbReference type="Rhea" id="RHEA:42896"/>
        <dbReference type="Rhea" id="RHEA-COMP:10271"/>
        <dbReference type="Rhea" id="RHEA-COMP:10272"/>
        <dbReference type="ChEBI" id="CHEBI:15378"/>
        <dbReference type="ChEBI" id="CHEBI:30011"/>
        <dbReference type="ChEBI" id="CHEBI:57856"/>
        <dbReference type="ChEBI" id="CHEBI:59789"/>
        <dbReference type="ChEBI" id="CHEBI:61891"/>
        <dbReference type="EC" id="2.1.1.297"/>
    </reaction>
</comment>
<protein>
    <recommendedName>
        <fullName evidence="1">peptide chain release factor N(5)-glutamine methyltransferase</fullName>
        <ecNumber evidence="1">2.1.1.297</ecNumber>
    </recommendedName>
</protein>
<dbReference type="GeneID" id="96612186"/>
<keyword evidence="2 7" id="KW-0489">Methyltransferase</keyword>
<organism evidence="7 8">
    <name type="scientific">Nocardioides simplex</name>
    <name type="common">Arthrobacter simplex</name>
    <dbReference type="NCBI Taxonomy" id="2045"/>
    <lineage>
        <taxon>Bacteria</taxon>
        <taxon>Bacillati</taxon>
        <taxon>Actinomycetota</taxon>
        <taxon>Actinomycetes</taxon>
        <taxon>Propionibacteriales</taxon>
        <taxon>Nocardioidaceae</taxon>
        <taxon>Pimelobacter</taxon>
    </lineage>
</organism>
<evidence type="ECO:0000259" key="6">
    <source>
        <dbReference type="Pfam" id="PF05175"/>
    </source>
</evidence>
<reference evidence="7 8" key="1">
    <citation type="journal article" date="2015" name="Genome Announc.">
        <title>Complete Genome Sequence of Steroid-Transforming Nocardioides simplex VKM Ac-2033D.</title>
        <authorList>
            <person name="Shtratnikova V.Y."/>
            <person name="Schelkunov M.I."/>
            <person name="Pekov Y.A."/>
            <person name="Fokina V.V."/>
            <person name="Logacheva M.D."/>
            <person name="Sokolov S.L."/>
            <person name="Bragin E.Y."/>
            <person name="Ashapkin V.V."/>
            <person name="Donova M.V."/>
        </authorList>
    </citation>
    <scope>NUCLEOTIDE SEQUENCE [LARGE SCALE GENOMIC DNA]</scope>
    <source>
        <strain evidence="7 8">VKM Ac-2033D</strain>
    </source>
</reference>
<evidence type="ECO:0000256" key="5">
    <source>
        <dbReference type="ARBA" id="ARBA00048391"/>
    </source>
</evidence>
<feature type="domain" description="Methyltransferase small" evidence="6">
    <location>
        <begin position="75"/>
        <end position="166"/>
    </location>
</feature>
<dbReference type="InterPro" id="IPR050320">
    <property type="entry name" value="N5-glutamine_MTase"/>
</dbReference>
<dbReference type="GO" id="GO:0032259">
    <property type="term" value="P:methylation"/>
    <property type="evidence" value="ECO:0007669"/>
    <property type="project" value="UniProtKB-KW"/>
</dbReference>
<sequence>MPDLVARLRAAGCVFAEEEAALLESAARSPEELEVLTRRRIAGEPLEHVLGWVDFDGGRVAVEAGVFVPRQRTAYLVELAAERLTPEATVVDLCCGSGALGLALARRLPGLTVIAADVDPRAVACAARNLAAVGGTAVTGDLDAPLPDALRGRVDVIVANVPYVPSAAVALMPPESRDHEPRGTVDGGADGLDLLRRVAALAPRWLRPGGALLSEVADGDQAEAARAAYAAAGLTARLDHDDEREATVVTGVRSAAASRRH</sequence>
<dbReference type="RefSeq" id="WP_038682471.1">
    <property type="nucleotide sequence ID" value="NZ_BJMC01000021.1"/>
</dbReference>
<dbReference type="CDD" id="cd02440">
    <property type="entry name" value="AdoMet_MTases"/>
    <property type="match status" value="1"/>
</dbReference>
<dbReference type="AlphaFoldDB" id="A0A0A1DRV5"/>
<dbReference type="STRING" id="2045.KR76_25920"/>
<evidence type="ECO:0000313" key="8">
    <source>
        <dbReference type="Proteomes" id="UP000030300"/>
    </source>
</evidence>
<accession>A0A0A1DRV5</accession>
<dbReference type="EMBL" id="CP009896">
    <property type="protein sequence ID" value="AIY19352.1"/>
    <property type="molecule type" value="Genomic_DNA"/>
</dbReference>
<name>A0A0A1DRV5_NOCSI</name>
<dbReference type="SUPFAM" id="SSF53335">
    <property type="entry name" value="S-adenosyl-L-methionine-dependent methyltransferases"/>
    <property type="match status" value="1"/>
</dbReference>
<keyword evidence="4" id="KW-0949">S-adenosyl-L-methionine</keyword>
<dbReference type="KEGG" id="psim:KR76_25920"/>
<evidence type="ECO:0000256" key="2">
    <source>
        <dbReference type="ARBA" id="ARBA00022603"/>
    </source>
</evidence>
<dbReference type="OrthoDB" id="9800643at2"/>
<dbReference type="InterPro" id="IPR007848">
    <property type="entry name" value="Small_mtfrase_dom"/>
</dbReference>
<dbReference type="InterPro" id="IPR004556">
    <property type="entry name" value="HemK-like"/>
</dbReference>
<dbReference type="NCBIfam" id="TIGR03704">
    <property type="entry name" value="PrmC_rel_meth"/>
    <property type="match status" value="1"/>
</dbReference>
<dbReference type="GO" id="GO:0102559">
    <property type="term" value="F:peptide chain release factor N(5)-glutamine methyltransferase activity"/>
    <property type="evidence" value="ECO:0007669"/>
    <property type="project" value="UniProtKB-EC"/>
</dbReference>
<keyword evidence="3 7" id="KW-0808">Transferase</keyword>
<dbReference type="Pfam" id="PF05175">
    <property type="entry name" value="MTS"/>
    <property type="match status" value="1"/>
</dbReference>
<dbReference type="InterPro" id="IPR022446">
    <property type="entry name" value="MeTrfrase_put"/>
</dbReference>
<dbReference type="InterPro" id="IPR029063">
    <property type="entry name" value="SAM-dependent_MTases_sf"/>
</dbReference>
<evidence type="ECO:0000256" key="3">
    <source>
        <dbReference type="ARBA" id="ARBA00022679"/>
    </source>
</evidence>
<dbReference type="PANTHER" id="PTHR18895:SF74">
    <property type="entry name" value="MTRF1L RELEASE FACTOR GLUTAMINE METHYLTRANSFERASE"/>
    <property type="match status" value="1"/>
</dbReference>
<keyword evidence="8" id="KW-1185">Reference proteome</keyword>
<evidence type="ECO:0000256" key="4">
    <source>
        <dbReference type="ARBA" id="ARBA00022691"/>
    </source>
</evidence>
<dbReference type="Gene3D" id="3.40.50.150">
    <property type="entry name" value="Vaccinia Virus protein VP39"/>
    <property type="match status" value="1"/>
</dbReference>
<dbReference type="NCBIfam" id="TIGR00536">
    <property type="entry name" value="hemK_fam"/>
    <property type="match status" value="1"/>
</dbReference>
<proteinExistence type="predicted"/>
<dbReference type="Proteomes" id="UP000030300">
    <property type="component" value="Chromosome"/>
</dbReference>
<evidence type="ECO:0000256" key="1">
    <source>
        <dbReference type="ARBA" id="ARBA00012771"/>
    </source>
</evidence>
<dbReference type="HOGENOM" id="CLU_018398_4_2_11"/>